<reference evidence="1 2" key="2">
    <citation type="submission" date="2018-06" db="EMBL/GenBank/DDBJ databases">
        <authorList>
            <person name="Zhirakovskaya E."/>
        </authorList>
    </citation>
    <scope>NUCLEOTIDE SEQUENCE [LARGE SCALE GENOMIC DNA]</scope>
    <source>
        <strain evidence="1 2">FBKL4.011</strain>
    </source>
</reference>
<name>A0A364K6M6_9BACL</name>
<dbReference type="OrthoDB" id="9763643at2"/>
<protein>
    <submittedName>
        <fullName evidence="1">Uncharacterized protein</fullName>
    </submittedName>
</protein>
<reference evidence="1 2" key="1">
    <citation type="submission" date="2018-06" db="EMBL/GenBank/DDBJ databases">
        <title>Thermoflavimicrobium daqus sp. nov., a thermophilic microbe isolated from Moutai-flavour Daqu.</title>
        <authorList>
            <person name="Wang X."/>
            <person name="Zhou H."/>
        </authorList>
    </citation>
    <scope>NUCLEOTIDE SEQUENCE [LARGE SCALE GENOMIC DNA]</scope>
    <source>
        <strain evidence="1 2">FBKL4.011</strain>
    </source>
</reference>
<evidence type="ECO:0000313" key="1">
    <source>
        <dbReference type="EMBL" id="RAL25955.1"/>
    </source>
</evidence>
<dbReference type="Proteomes" id="UP000251213">
    <property type="component" value="Unassembled WGS sequence"/>
</dbReference>
<proteinExistence type="predicted"/>
<organism evidence="1 2">
    <name type="scientific">Thermoflavimicrobium daqui</name>
    <dbReference type="NCBI Taxonomy" id="2137476"/>
    <lineage>
        <taxon>Bacteria</taxon>
        <taxon>Bacillati</taxon>
        <taxon>Bacillota</taxon>
        <taxon>Bacilli</taxon>
        <taxon>Bacillales</taxon>
        <taxon>Thermoactinomycetaceae</taxon>
        <taxon>Thermoflavimicrobium</taxon>
    </lineage>
</organism>
<keyword evidence="2" id="KW-1185">Reference proteome</keyword>
<comment type="caution">
    <text evidence="1">The sequence shown here is derived from an EMBL/GenBank/DDBJ whole genome shotgun (WGS) entry which is preliminary data.</text>
</comment>
<dbReference type="AlphaFoldDB" id="A0A364K6M6"/>
<accession>A0A364K6M6</accession>
<gene>
    <name evidence="1" type="ORF">DL897_07760</name>
</gene>
<dbReference type="EMBL" id="QJKK01000003">
    <property type="protein sequence ID" value="RAL25955.1"/>
    <property type="molecule type" value="Genomic_DNA"/>
</dbReference>
<sequence length="43" mass="4805">MPALLTENGFIDCLKDLAILRDPMNVIQIARAHISALDKIWSP</sequence>
<evidence type="ECO:0000313" key="2">
    <source>
        <dbReference type="Proteomes" id="UP000251213"/>
    </source>
</evidence>